<keyword evidence="1" id="KW-0175">Coiled coil</keyword>
<dbReference type="EMBL" id="MNCJ02000320">
    <property type="protein sequence ID" value="KAF5807619.1"/>
    <property type="molecule type" value="Genomic_DNA"/>
</dbReference>
<evidence type="ECO:0000256" key="1">
    <source>
        <dbReference type="SAM" id="Coils"/>
    </source>
</evidence>
<dbReference type="Gramene" id="mRNA:HanXRQr2_Chr05g0235671">
    <property type="protein sequence ID" value="mRNA:HanXRQr2_Chr05g0235671"/>
    <property type="gene ID" value="HanXRQr2_Chr05g0235671"/>
</dbReference>
<accession>A0A9K3NP57</accession>
<protein>
    <recommendedName>
        <fullName evidence="2">Transposase (putative) gypsy type domain-containing protein</fullName>
    </recommendedName>
</protein>
<dbReference type="InterPro" id="IPR007321">
    <property type="entry name" value="Transposase_28"/>
</dbReference>
<name>A0A9K3NP57_HELAN</name>
<evidence type="ECO:0000259" key="2">
    <source>
        <dbReference type="Pfam" id="PF04195"/>
    </source>
</evidence>
<organism evidence="3 4">
    <name type="scientific">Helianthus annuus</name>
    <name type="common">Common sunflower</name>
    <dbReference type="NCBI Taxonomy" id="4232"/>
    <lineage>
        <taxon>Eukaryota</taxon>
        <taxon>Viridiplantae</taxon>
        <taxon>Streptophyta</taxon>
        <taxon>Embryophyta</taxon>
        <taxon>Tracheophyta</taxon>
        <taxon>Spermatophyta</taxon>
        <taxon>Magnoliopsida</taxon>
        <taxon>eudicotyledons</taxon>
        <taxon>Gunneridae</taxon>
        <taxon>Pentapetalae</taxon>
        <taxon>asterids</taxon>
        <taxon>campanulids</taxon>
        <taxon>Asterales</taxon>
        <taxon>Asteraceae</taxon>
        <taxon>Asteroideae</taxon>
        <taxon>Heliantheae alliance</taxon>
        <taxon>Heliantheae</taxon>
        <taxon>Helianthus</taxon>
    </lineage>
</organism>
<evidence type="ECO:0000313" key="3">
    <source>
        <dbReference type="EMBL" id="KAF5807619.1"/>
    </source>
</evidence>
<dbReference type="Proteomes" id="UP000215914">
    <property type="component" value="Unassembled WGS sequence"/>
</dbReference>
<keyword evidence="4" id="KW-1185">Reference proteome</keyword>
<reference evidence="3" key="2">
    <citation type="submission" date="2020-06" db="EMBL/GenBank/DDBJ databases">
        <title>Helianthus annuus Genome sequencing and assembly Release 2.</title>
        <authorList>
            <person name="Gouzy J."/>
            <person name="Langlade N."/>
            <person name="Munos S."/>
        </authorList>
    </citation>
    <scope>NUCLEOTIDE SEQUENCE</scope>
    <source>
        <tissue evidence="3">Leaves</tissue>
    </source>
</reference>
<feature type="coiled-coil region" evidence="1">
    <location>
        <begin position="616"/>
        <end position="718"/>
    </location>
</feature>
<dbReference type="PANTHER" id="PTHR31099:SF41">
    <property type="entry name" value="TRANSPOSASE (PUTATIVE), GYPSY TYPE-RELATED"/>
    <property type="match status" value="1"/>
</dbReference>
<evidence type="ECO:0000313" key="4">
    <source>
        <dbReference type="Proteomes" id="UP000215914"/>
    </source>
</evidence>
<reference evidence="3" key="1">
    <citation type="journal article" date="2017" name="Nature">
        <title>The sunflower genome provides insights into oil metabolism, flowering and Asterid evolution.</title>
        <authorList>
            <person name="Badouin H."/>
            <person name="Gouzy J."/>
            <person name="Grassa C.J."/>
            <person name="Murat F."/>
            <person name="Staton S.E."/>
            <person name="Cottret L."/>
            <person name="Lelandais-Briere C."/>
            <person name="Owens G.L."/>
            <person name="Carrere S."/>
            <person name="Mayjonade B."/>
            <person name="Legrand L."/>
            <person name="Gill N."/>
            <person name="Kane N.C."/>
            <person name="Bowers J.E."/>
            <person name="Hubner S."/>
            <person name="Bellec A."/>
            <person name="Berard A."/>
            <person name="Berges H."/>
            <person name="Blanchet N."/>
            <person name="Boniface M.C."/>
            <person name="Brunel D."/>
            <person name="Catrice O."/>
            <person name="Chaidir N."/>
            <person name="Claudel C."/>
            <person name="Donnadieu C."/>
            <person name="Faraut T."/>
            <person name="Fievet G."/>
            <person name="Helmstetter N."/>
            <person name="King M."/>
            <person name="Knapp S.J."/>
            <person name="Lai Z."/>
            <person name="Le Paslier M.C."/>
            <person name="Lippi Y."/>
            <person name="Lorenzon L."/>
            <person name="Mandel J.R."/>
            <person name="Marage G."/>
            <person name="Marchand G."/>
            <person name="Marquand E."/>
            <person name="Bret-Mestries E."/>
            <person name="Morien E."/>
            <person name="Nambeesan S."/>
            <person name="Nguyen T."/>
            <person name="Pegot-Espagnet P."/>
            <person name="Pouilly N."/>
            <person name="Raftis F."/>
            <person name="Sallet E."/>
            <person name="Schiex T."/>
            <person name="Thomas J."/>
            <person name="Vandecasteele C."/>
            <person name="Vares D."/>
            <person name="Vear F."/>
            <person name="Vautrin S."/>
            <person name="Crespi M."/>
            <person name="Mangin B."/>
            <person name="Burke J.M."/>
            <person name="Salse J."/>
            <person name="Munos S."/>
            <person name="Vincourt P."/>
            <person name="Rieseberg L.H."/>
            <person name="Langlade N.B."/>
        </authorList>
    </citation>
    <scope>NUCLEOTIDE SEQUENCE</scope>
    <source>
        <tissue evidence="3">Leaves</tissue>
    </source>
</reference>
<dbReference type="Pfam" id="PF04195">
    <property type="entry name" value="Transposase_28"/>
    <property type="match status" value="1"/>
</dbReference>
<dbReference type="PANTHER" id="PTHR31099">
    <property type="entry name" value="OS06G0165300 PROTEIN"/>
    <property type="match status" value="1"/>
</dbReference>
<proteinExistence type="predicted"/>
<dbReference type="AlphaFoldDB" id="A0A9K3NP57"/>
<comment type="caution">
    <text evidence="3">The sequence shown here is derived from an EMBL/GenBank/DDBJ whole genome shotgun (WGS) entry which is preliminary data.</text>
</comment>
<feature type="domain" description="Transposase (putative) gypsy type" evidence="2">
    <location>
        <begin position="69"/>
        <end position="127"/>
    </location>
</feature>
<sequence>MASKTTEFSSAAAASTDVLLCKWGVMSFNNLVHDYGIRAEWNPVLPSKTDTAFPLKAGKITLFSDFFKFCNFRLPITKFLKLVLDFYRIHISQVHPLGLVKLRQFEYACVALGHIPELVVFRAFFVLVWKSPFFTFDRRDTDVSCLREIPTSSRDKDWKKKFFYLDASAIPGEMHWQDKGPKDKVKDDAPPADLYASNALYVKLCGRPFECTIIPEGALVMAGMSLLWPDIKRYPSFQREDGGMLISPHLVNMFLTQVFIIIFNHVFCAGEWGMFDFIDPPRHLALKPNDRRLDEGEPDVLKVHLEQFLLPTMPADPLEYIAPLSGMAAAVTASSEKKPIRLKLSGKKHAATSVSVPAMEETPTASREVSLASDLTSPGRVSKKRKIFVAPTLSAFQAVQAACTFVGISSGVVTATVVSTVAASCTGSNVSMSVGPQVSASFAPAVSCVMPIPSSTVSIAVTSEPLSSLRSGGLDTVLPDPPKDMFTGFDTNAAAASTAHEATSVGGGDNRASSSGIADDGARLIDDLFIPTVCWDPHAQDKRYQPQWKIAESSRLIFPPVVQHWVERAYPPPAEAAYVEGLNNEDLMNSSISDSVTLPRRLVEIRRRWVRDNAQLHEARVIIQELRDDKHRLESQLQTAGLKEARFLSEKNKAEEDLRRVTEHLAEERILWARDMAEKDRVLATARNVQEELERKAVAEAQKVRHELSAQLEKFRVDTDFVSQVQERYQDLTAEVEACHTKIRLMQGELEEREAKFKEMQDHCDSLVTQNNKLAASSSSKLKEVENALVQSHAEIDDLTSQLAALRGDRNWLITNGLVGAFEYLRESPHFTGLIDRLSAAAYQSGHHDGVLKGYMDCQQVERVPPDFQFTKNKLQADMAGALEAAYTEPLPCYGDLMDKVNEDGIESLRLMLDPADESEED</sequence>
<gene>
    <name evidence="3" type="ORF">HanXRQr2_Chr05g0235671</name>
</gene>